<sequence length="167" mass="18884">MNIKNLEQWNRSLQKASSGEFARQAGEWLEQSGEDFLDLVREELIHSGGIDTESLLSSFRKGAQDHVWIIENGGLTLEIGTNAEYASFINDGHWTVSDENVRWVPGYFQGSRFIYDPSASTGMALKKQWISGNGFWDKALLLYETLFAESLDKRFNQWLNTLGGDIG</sequence>
<evidence type="ECO:0000313" key="1">
    <source>
        <dbReference type="EMBL" id="MSE02239.1"/>
    </source>
</evidence>
<dbReference type="Pfam" id="PF04883">
    <property type="entry name" value="HK97-gp10_like"/>
    <property type="match status" value="1"/>
</dbReference>
<gene>
    <name evidence="1" type="ORF">GKC39_09195</name>
</gene>
<dbReference type="RefSeq" id="WP_014304847.1">
    <property type="nucleotide sequence ID" value="NZ_AP028932.1"/>
</dbReference>
<proteinExistence type="predicted"/>
<comment type="caution">
    <text evidence="1">The sequence shown here is derived from an EMBL/GenBank/DDBJ whole genome shotgun (WGS) entry which is preliminary data.</text>
</comment>
<reference evidence="1" key="1">
    <citation type="submission" date="2019-11" db="EMBL/GenBank/DDBJ databases">
        <title>Draft Genome Sequence of Plant Growth-Promoting Rhizosphere-Associated Bacteria.</title>
        <authorList>
            <person name="Vasilyev I.Y."/>
            <person name="Radchenko V."/>
            <person name="Ilnitskaya E.V."/>
        </authorList>
    </citation>
    <scope>NUCLEOTIDE SEQUENCE</scope>
    <source>
        <strain evidence="1">VRA_517_n</strain>
    </source>
</reference>
<name>A0A6A8LK37_BACVE</name>
<dbReference type="InterPro" id="IPR010064">
    <property type="entry name" value="HK97-gp10_tail"/>
</dbReference>
<protein>
    <submittedName>
        <fullName evidence="1">HK97 gp10 family phage protein</fullName>
    </submittedName>
</protein>
<accession>A0A6A8LK37</accession>
<organism evidence="1">
    <name type="scientific">Bacillus velezensis</name>
    <dbReference type="NCBI Taxonomy" id="492670"/>
    <lineage>
        <taxon>Bacteria</taxon>
        <taxon>Bacillati</taxon>
        <taxon>Bacillota</taxon>
        <taxon>Bacilli</taxon>
        <taxon>Bacillales</taxon>
        <taxon>Bacillaceae</taxon>
        <taxon>Bacillus</taxon>
        <taxon>Bacillus amyloliquefaciens group</taxon>
    </lineage>
</organism>
<dbReference type="AlphaFoldDB" id="A0A6A8LK37"/>
<dbReference type="EMBL" id="WKKV01000003">
    <property type="protein sequence ID" value="MSE02239.1"/>
    <property type="molecule type" value="Genomic_DNA"/>
</dbReference>